<gene>
    <name evidence="1" type="ORF">H5410_062533</name>
</gene>
<proteinExistence type="predicted"/>
<protein>
    <submittedName>
        <fullName evidence="1">Uncharacterized protein</fullName>
    </submittedName>
</protein>
<dbReference type="EMBL" id="JACXVP010000012">
    <property type="protein sequence ID" value="KAG5572767.1"/>
    <property type="molecule type" value="Genomic_DNA"/>
</dbReference>
<organism evidence="1 2">
    <name type="scientific">Solanum commersonii</name>
    <name type="common">Commerson's wild potato</name>
    <name type="synonym">Commerson's nightshade</name>
    <dbReference type="NCBI Taxonomy" id="4109"/>
    <lineage>
        <taxon>Eukaryota</taxon>
        <taxon>Viridiplantae</taxon>
        <taxon>Streptophyta</taxon>
        <taxon>Embryophyta</taxon>
        <taxon>Tracheophyta</taxon>
        <taxon>Spermatophyta</taxon>
        <taxon>Magnoliopsida</taxon>
        <taxon>eudicotyledons</taxon>
        <taxon>Gunneridae</taxon>
        <taxon>Pentapetalae</taxon>
        <taxon>asterids</taxon>
        <taxon>lamiids</taxon>
        <taxon>Solanales</taxon>
        <taxon>Solanaceae</taxon>
        <taxon>Solanoideae</taxon>
        <taxon>Solaneae</taxon>
        <taxon>Solanum</taxon>
    </lineage>
</organism>
<name>A0A9J5WBS6_SOLCO</name>
<dbReference type="Proteomes" id="UP000824120">
    <property type="component" value="Chromosome 12"/>
</dbReference>
<keyword evidence="2" id="KW-1185">Reference proteome</keyword>
<sequence>MGQGFPDLNKLYHQEHICYFQQIEQIYFFIEFSVPWIHKWVPSSNKVHIWTRTAGSNYLKPHTPL</sequence>
<dbReference type="AlphaFoldDB" id="A0A9J5WBS6"/>
<dbReference type="OrthoDB" id="1743486at2759"/>
<evidence type="ECO:0000313" key="2">
    <source>
        <dbReference type="Proteomes" id="UP000824120"/>
    </source>
</evidence>
<accession>A0A9J5WBS6</accession>
<reference evidence="1 2" key="1">
    <citation type="submission" date="2020-09" db="EMBL/GenBank/DDBJ databases">
        <title>De no assembly of potato wild relative species, Solanum commersonii.</title>
        <authorList>
            <person name="Cho K."/>
        </authorList>
    </citation>
    <scope>NUCLEOTIDE SEQUENCE [LARGE SCALE GENOMIC DNA]</scope>
    <source>
        <strain evidence="1">LZ3.2</strain>
        <tissue evidence="1">Leaf</tissue>
    </source>
</reference>
<evidence type="ECO:0000313" key="1">
    <source>
        <dbReference type="EMBL" id="KAG5572767.1"/>
    </source>
</evidence>
<comment type="caution">
    <text evidence="1">The sequence shown here is derived from an EMBL/GenBank/DDBJ whole genome shotgun (WGS) entry which is preliminary data.</text>
</comment>